<name>A0ABN1J1M9_9FLAO</name>
<keyword evidence="2" id="KW-1185">Reference proteome</keyword>
<evidence type="ECO:0000313" key="1">
    <source>
        <dbReference type="EMBL" id="GAA0726010.1"/>
    </source>
</evidence>
<comment type="caution">
    <text evidence="1">The sequence shown here is derived from an EMBL/GenBank/DDBJ whole genome shotgun (WGS) entry which is preliminary data.</text>
</comment>
<accession>A0ABN1J1M9</accession>
<proteinExistence type="predicted"/>
<dbReference type="Proteomes" id="UP001501758">
    <property type="component" value="Unassembled WGS sequence"/>
</dbReference>
<gene>
    <name evidence="1" type="ORF">GCM10009430_32520</name>
</gene>
<dbReference type="EMBL" id="BAAAGE010000003">
    <property type="protein sequence ID" value="GAA0726010.1"/>
    <property type="molecule type" value="Genomic_DNA"/>
</dbReference>
<protein>
    <recommendedName>
        <fullName evidence="3">HTH IS21-type domain-containing protein</fullName>
    </recommendedName>
</protein>
<reference evidence="1 2" key="1">
    <citation type="journal article" date="2019" name="Int. J. Syst. Evol. Microbiol.">
        <title>The Global Catalogue of Microorganisms (GCM) 10K type strain sequencing project: providing services to taxonomists for standard genome sequencing and annotation.</title>
        <authorList>
            <consortium name="The Broad Institute Genomics Platform"/>
            <consortium name="The Broad Institute Genome Sequencing Center for Infectious Disease"/>
            <person name="Wu L."/>
            <person name="Ma J."/>
        </authorList>
    </citation>
    <scope>NUCLEOTIDE SEQUENCE [LARGE SCALE GENOMIC DNA]</scope>
    <source>
        <strain evidence="1 2">JCM 15974</strain>
    </source>
</reference>
<sequence length="89" mass="10965">MQKEGFAIRALTRNLNMHRQTVKKYFDNEELSRRVYKERHIITYHFKYIKSRMEQEPDLLLTTLWKELKQRGYTDAYRTLSEALLFYSI</sequence>
<organism evidence="1 2">
    <name type="scientific">Aquimarina litoralis</name>
    <dbReference type="NCBI Taxonomy" id="584605"/>
    <lineage>
        <taxon>Bacteria</taxon>
        <taxon>Pseudomonadati</taxon>
        <taxon>Bacteroidota</taxon>
        <taxon>Flavobacteriia</taxon>
        <taxon>Flavobacteriales</taxon>
        <taxon>Flavobacteriaceae</taxon>
        <taxon>Aquimarina</taxon>
    </lineage>
</organism>
<evidence type="ECO:0008006" key="3">
    <source>
        <dbReference type="Google" id="ProtNLM"/>
    </source>
</evidence>
<evidence type="ECO:0000313" key="2">
    <source>
        <dbReference type="Proteomes" id="UP001501758"/>
    </source>
</evidence>